<gene>
    <name evidence="2" type="primary">ASZ1</name>
    <name evidence="2" type="ORF">SPIL2461_LOCUS19927</name>
</gene>
<sequence length="160" mass="17231">APKDEEPDEKLVEPPSASQSKDEPGTSEPPATSKHEPPEKPTAKVQSQRKGLPNLLAELGLKVTSKGVLLPESRKTLLRRRRENREHALANGQAPQVLCLSAAAKRKARNRAERKPAGVQLDDVESELFYGAHQGSVASCTNAVSKGVDVNVRTKADLDG</sequence>
<dbReference type="OrthoDB" id="432895at2759"/>
<feature type="non-terminal residue" evidence="2">
    <location>
        <position position="160"/>
    </location>
</feature>
<feature type="compositionally biased region" description="Basic and acidic residues" evidence="1">
    <location>
        <begin position="1"/>
        <end position="12"/>
    </location>
</feature>
<reference evidence="2" key="1">
    <citation type="submission" date="2021-02" db="EMBL/GenBank/DDBJ databases">
        <authorList>
            <person name="Dougan E. K."/>
            <person name="Rhodes N."/>
            <person name="Thang M."/>
            <person name="Chan C."/>
        </authorList>
    </citation>
    <scope>NUCLEOTIDE SEQUENCE</scope>
</reference>
<protein>
    <submittedName>
        <fullName evidence="2">ASZ1 protein</fullName>
    </submittedName>
</protein>
<comment type="caution">
    <text evidence="2">The sequence shown here is derived from an EMBL/GenBank/DDBJ whole genome shotgun (WGS) entry which is preliminary data.</text>
</comment>
<feature type="region of interest" description="Disordered" evidence="1">
    <location>
        <begin position="1"/>
        <end position="51"/>
    </location>
</feature>
<name>A0A812X5Y6_SYMPI</name>
<accession>A0A812X5Y6</accession>
<feature type="non-terminal residue" evidence="2">
    <location>
        <position position="1"/>
    </location>
</feature>
<dbReference type="AlphaFoldDB" id="A0A812X5Y6"/>
<feature type="compositionally biased region" description="Basic and acidic residues" evidence="1">
    <location>
        <begin position="33"/>
        <end position="42"/>
    </location>
</feature>
<evidence type="ECO:0000313" key="3">
    <source>
        <dbReference type="Proteomes" id="UP000649617"/>
    </source>
</evidence>
<evidence type="ECO:0000256" key="1">
    <source>
        <dbReference type="SAM" id="MobiDB-lite"/>
    </source>
</evidence>
<evidence type="ECO:0000313" key="2">
    <source>
        <dbReference type="EMBL" id="CAE7705957.1"/>
    </source>
</evidence>
<organism evidence="2 3">
    <name type="scientific">Symbiodinium pilosum</name>
    <name type="common">Dinoflagellate</name>
    <dbReference type="NCBI Taxonomy" id="2952"/>
    <lineage>
        <taxon>Eukaryota</taxon>
        <taxon>Sar</taxon>
        <taxon>Alveolata</taxon>
        <taxon>Dinophyceae</taxon>
        <taxon>Suessiales</taxon>
        <taxon>Symbiodiniaceae</taxon>
        <taxon>Symbiodinium</taxon>
    </lineage>
</organism>
<proteinExistence type="predicted"/>
<keyword evidence="3" id="KW-1185">Reference proteome</keyword>
<dbReference type="EMBL" id="CAJNIZ010044960">
    <property type="protein sequence ID" value="CAE7705957.1"/>
    <property type="molecule type" value="Genomic_DNA"/>
</dbReference>
<dbReference type="Proteomes" id="UP000649617">
    <property type="component" value="Unassembled WGS sequence"/>
</dbReference>